<evidence type="ECO:0000313" key="8">
    <source>
        <dbReference type="Proteomes" id="UP000663832"/>
    </source>
</evidence>
<evidence type="ECO:0000256" key="1">
    <source>
        <dbReference type="ARBA" id="ARBA00022723"/>
    </source>
</evidence>
<dbReference type="CDD" id="cd08368">
    <property type="entry name" value="LIM"/>
    <property type="match status" value="1"/>
</dbReference>
<dbReference type="PROSITE" id="PS50023">
    <property type="entry name" value="LIM_DOMAIN_2"/>
    <property type="match status" value="1"/>
</dbReference>
<dbReference type="Proteomes" id="UP000663877">
    <property type="component" value="Unassembled WGS sequence"/>
</dbReference>
<evidence type="ECO:0000256" key="2">
    <source>
        <dbReference type="ARBA" id="ARBA00022833"/>
    </source>
</evidence>
<comment type="caution">
    <text evidence="6">The sequence shown here is derived from an EMBL/GenBank/DDBJ whole genome shotgun (WGS) entry which is preliminary data.</text>
</comment>
<evidence type="ECO:0000313" key="6">
    <source>
        <dbReference type="EMBL" id="CAF1282104.1"/>
    </source>
</evidence>
<evidence type="ECO:0000313" key="7">
    <source>
        <dbReference type="EMBL" id="CAF1564913.1"/>
    </source>
</evidence>
<dbReference type="AlphaFoldDB" id="A0A815CC55"/>
<dbReference type="GO" id="GO:0046872">
    <property type="term" value="F:metal ion binding"/>
    <property type="evidence" value="ECO:0007669"/>
    <property type="project" value="UniProtKB-KW"/>
</dbReference>
<proteinExistence type="predicted"/>
<dbReference type="OrthoDB" id="10073874at2759"/>
<keyword evidence="8" id="KW-1185">Reference proteome</keyword>
<dbReference type="InterPro" id="IPR001781">
    <property type="entry name" value="Znf_LIM"/>
</dbReference>
<dbReference type="EMBL" id="CAJNOI010000451">
    <property type="protein sequence ID" value="CAF1282104.1"/>
    <property type="molecule type" value="Genomic_DNA"/>
</dbReference>
<reference evidence="6" key="1">
    <citation type="submission" date="2021-02" db="EMBL/GenBank/DDBJ databases">
        <authorList>
            <person name="Nowell W R."/>
        </authorList>
    </citation>
    <scope>NUCLEOTIDE SEQUENCE</scope>
</reference>
<organism evidence="6 9">
    <name type="scientific">Adineta steineri</name>
    <dbReference type="NCBI Taxonomy" id="433720"/>
    <lineage>
        <taxon>Eukaryota</taxon>
        <taxon>Metazoa</taxon>
        <taxon>Spiralia</taxon>
        <taxon>Gnathifera</taxon>
        <taxon>Rotifera</taxon>
        <taxon>Eurotatoria</taxon>
        <taxon>Bdelloidea</taxon>
        <taxon>Adinetida</taxon>
        <taxon>Adinetidae</taxon>
        <taxon>Adineta</taxon>
    </lineage>
</organism>
<evidence type="ECO:0000256" key="3">
    <source>
        <dbReference type="ARBA" id="ARBA00023038"/>
    </source>
</evidence>
<name>A0A815CC55_9BILA</name>
<dbReference type="SMART" id="SM00132">
    <property type="entry name" value="LIM"/>
    <property type="match status" value="1"/>
</dbReference>
<evidence type="ECO:0000313" key="9">
    <source>
        <dbReference type="Proteomes" id="UP000663877"/>
    </source>
</evidence>
<keyword evidence="3 4" id="KW-0440">LIM domain</keyword>
<protein>
    <recommendedName>
        <fullName evidence="5">LIM zinc-binding domain-containing protein</fullName>
    </recommendedName>
</protein>
<evidence type="ECO:0000259" key="5">
    <source>
        <dbReference type="PROSITE" id="PS50023"/>
    </source>
</evidence>
<sequence length="217" mass="25095">MAAEKYIYKIVLELQPRSLRGYRGLFGIRENKFFNKESFDINDFTKLFLNQVNNKSILRGEHIKCCNLIVAVEEVKSASVKLPGNTQLAFRLRGRSLSQNEENKEILNDRLIHDIITKTKEASIDIEKKQNYSCYGSGYEFSSDHKCARCSKLITADHNSRTRDGITYINYVEYKGSYFHSDCCFCFKCSMPLAGNEVYEDESTGRLFCLNHDPEEF</sequence>
<gene>
    <name evidence="6" type="ORF">BJG266_LOCUS31261</name>
    <name evidence="7" type="ORF">QVE165_LOCUS48249</name>
</gene>
<accession>A0A815CC55</accession>
<keyword evidence="1 4" id="KW-0479">Metal-binding</keyword>
<keyword evidence="2 4" id="KW-0862">Zinc</keyword>
<dbReference type="Proteomes" id="UP000663832">
    <property type="component" value="Unassembled WGS sequence"/>
</dbReference>
<evidence type="ECO:0000256" key="4">
    <source>
        <dbReference type="PROSITE-ProRule" id="PRU00125"/>
    </source>
</evidence>
<feature type="domain" description="LIM zinc-binding" evidence="5">
    <location>
        <begin position="145"/>
        <end position="217"/>
    </location>
</feature>
<dbReference type="EMBL" id="CAJNOM010000804">
    <property type="protein sequence ID" value="CAF1564913.1"/>
    <property type="molecule type" value="Genomic_DNA"/>
</dbReference>
<dbReference type="Gene3D" id="2.10.110.10">
    <property type="entry name" value="Cysteine Rich Protein"/>
    <property type="match status" value="1"/>
</dbReference>